<dbReference type="GO" id="GO:0004519">
    <property type="term" value="F:endonuclease activity"/>
    <property type="evidence" value="ECO:0007669"/>
    <property type="project" value="UniProtKB-KW"/>
</dbReference>
<dbReference type="EMBL" id="MTKT01002495">
    <property type="protein sequence ID" value="OWM78414.1"/>
    <property type="molecule type" value="Genomic_DNA"/>
</dbReference>
<dbReference type="PROSITE" id="PS50164">
    <property type="entry name" value="GIY_YIG"/>
    <property type="match status" value="1"/>
</dbReference>
<dbReference type="InterPro" id="IPR050381">
    <property type="entry name" value="SLX1_endonuclease"/>
</dbReference>
<keyword evidence="6" id="KW-0378">Hydrolase</keyword>
<dbReference type="PANTHER" id="PTHR20208">
    <property type="entry name" value="STRUCTURE-SPECIFIC ENDONUCLEASE SUBUNIT SLX1"/>
    <property type="match status" value="1"/>
</dbReference>
<evidence type="ECO:0000313" key="5">
    <source>
        <dbReference type="Proteomes" id="UP000515151"/>
    </source>
</evidence>
<keyword evidence="6" id="KW-0255">Endonuclease</keyword>
<organism evidence="3 4">
    <name type="scientific">Punica granatum</name>
    <name type="common">Pomegranate</name>
    <dbReference type="NCBI Taxonomy" id="22663"/>
    <lineage>
        <taxon>Eukaryota</taxon>
        <taxon>Viridiplantae</taxon>
        <taxon>Streptophyta</taxon>
        <taxon>Embryophyta</taxon>
        <taxon>Tracheophyta</taxon>
        <taxon>Spermatophyta</taxon>
        <taxon>Magnoliopsida</taxon>
        <taxon>eudicotyledons</taxon>
        <taxon>Gunneridae</taxon>
        <taxon>Pentapetalae</taxon>
        <taxon>rosids</taxon>
        <taxon>malvids</taxon>
        <taxon>Myrtales</taxon>
        <taxon>Lythraceae</taxon>
        <taxon>Punica</taxon>
    </lineage>
</organism>
<dbReference type="OrthoDB" id="24645at2759"/>
<dbReference type="Proteomes" id="UP000197138">
    <property type="component" value="Unassembled WGS sequence"/>
</dbReference>
<evidence type="ECO:0000259" key="2">
    <source>
        <dbReference type="PROSITE" id="PS50164"/>
    </source>
</evidence>
<evidence type="ECO:0000313" key="4">
    <source>
        <dbReference type="Proteomes" id="UP000197138"/>
    </source>
</evidence>
<sequence>MLLLQGPEIRGLAALSAAEKPSEAVTMTRKTLSGAFRTVKNPNPRSKIASNPSASSQSPVRLSASSASTSRRVSDPRSRTWSVYLILSTNDPIKTYVGVTTDFTRRLKQHNGELKGGAKASSAGRPWVCACVIHGFKDQSEACSFETKWKSLSKKLPRKRATDDAAKPEDARSLLLLRHREAALDQVKGEIDCSHLEIDWQLSPL</sequence>
<gene>
    <name evidence="6" type="primary">LOC116192515</name>
    <name evidence="3" type="ORF">CDL15_Pgr016138</name>
</gene>
<dbReference type="PANTHER" id="PTHR20208:SF13">
    <property type="entry name" value="STRUCTURE-SPECIFIC ENDONUCLEASE SUBUNIT SLX1"/>
    <property type="match status" value="1"/>
</dbReference>
<feature type="region of interest" description="Disordered" evidence="1">
    <location>
        <begin position="37"/>
        <end position="73"/>
    </location>
</feature>
<dbReference type="RefSeq" id="XP_031376939.1">
    <property type="nucleotide sequence ID" value="XM_031521079.1"/>
</dbReference>
<feature type="domain" description="GIY-YIG" evidence="2">
    <location>
        <begin position="79"/>
        <end position="161"/>
    </location>
</feature>
<reference evidence="4" key="1">
    <citation type="journal article" date="2017" name="Plant J.">
        <title>The pomegranate (Punica granatum L.) genome and the genomics of punicalagin biosynthesis.</title>
        <authorList>
            <person name="Qin G."/>
            <person name="Xu C."/>
            <person name="Ming R."/>
            <person name="Tang H."/>
            <person name="Guyot R."/>
            <person name="Kramer E.M."/>
            <person name="Hu Y."/>
            <person name="Yi X."/>
            <person name="Qi Y."/>
            <person name="Xu X."/>
            <person name="Gao Z."/>
            <person name="Pan H."/>
            <person name="Jian J."/>
            <person name="Tian Y."/>
            <person name="Yue Z."/>
            <person name="Xu Y."/>
        </authorList>
    </citation>
    <scope>NUCLEOTIDE SEQUENCE [LARGE SCALE GENOMIC DNA]</scope>
    <source>
        <strain evidence="4">cv. Dabenzi</strain>
    </source>
</reference>
<protein>
    <submittedName>
        <fullName evidence="6">Structure-specific endonuclease subunit slx1</fullName>
    </submittedName>
</protein>
<keyword evidence="6" id="KW-0540">Nuclease</keyword>
<dbReference type="Pfam" id="PF01541">
    <property type="entry name" value="GIY-YIG"/>
    <property type="match status" value="1"/>
</dbReference>
<reference evidence="6" key="4">
    <citation type="submission" date="2025-04" db="UniProtKB">
        <authorList>
            <consortium name="RefSeq"/>
        </authorList>
    </citation>
    <scope>IDENTIFICATION</scope>
    <source>
        <tissue evidence="6">Leaf</tissue>
    </source>
</reference>
<feature type="compositionally biased region" description="Polar residues" evidence="1">
    <location>
        <begin position="40"/>
        <end position="52"/>
    </location>
</feature>
<evidence type="ECO:0000313" key="3">
    <source>
        <dbReference type="EMBL" id="OWM78414.1"/>
    </source>
</evidence>
<evidence type="ECO:0000256" key="1">
    <source>
        <dbReference type="SAM" id="MobiDB-lite"/>
    </source>
</evidence>
<dbReference type="InterPro" id="IPR000305">
    <property type="entry name" value="GIY-YIG_endonuc"/>
</dbReference>
<feature type="compositionally biased region" description="Low complexity" evidence="1">
    <location>
        <begin position="53"/>
        <end position="71"/>
    </location>
</feature>
<dbReference type="SUPFAM" id="SSF82771">
    <property type="entry name" value="GIY-YIG endonuclease"/>
    <property type="match status" value="1"/>
</dbReference>
<name>A0A218X0B4_PUNGR</name>
<reference evidence="5" key="3">
    <citation type="journal article" date="2020" name="Plant Biotechnol. J.">
        <title>The pomegranate (Punica granatum L.) draft genome dissects genetic divergence between soft- and hard-seeded cultivars.</title>
        <authorList>
            <person name="Luo X."/>
            <person name="Li H."/>
            <person name="Wu Z."/>
            <person name="Yao W."/>
            <person name="Zhao P."/>
            <person name="Cao D."/>
            <person name="Yu H."/>
            <person name="Li K."/>
            <person name="Poudel K."/>
            <person name="Zhao D."/>
            <person name="Zhang F."/>
            <person name="Xia X."/>
            <person name="Chen L."/>
            <person name="Wang Q."/>
            <person name="Jing D."/>
            <person name="Cao S."/>
        </authorList>
    </citation>
    <scope>NUCLEOTIDE SEQUENCE [LARGE SCALE GENOMIC DNA]</scope>
</reference>
<dbReference type="Proteomes" id="UP000515151">
    <property type="component" value="Chromosome 1"/>
</dbReference>
<dbReference type="CDD" id="cd10455">
    <property type="entry name" value="GIY-YIG_SLX1"/>
    <property type="match status" value="1"/>
</dbReference>
<dbReference type="Gene3D" id="3.40.1440.10">
    <property type="entry name" value="GIY-YIG endonuclease"/>
    <property type="match status" value="1"/>
</dbReference>
<evidence type="ECO:0000313" key="6">
    <source>
        <dbReference type="RefSeq" id="XP_031376939.1"/>
    </source>
</evidence>
<accession>A0A218X0B4</accession>
<reference evidence="3" key="2">
    <citation type="submission" date="2017-06" db="EMBL/GenBank/DDBJ databases">
        <title>The pomegranate genome and the genomics of punicalagin biosynthesis.</title>
        <authorList>
            <person name="Xu C."/>
        </authorList>
    </citation>
    <scope>NUCLEOTIDE SEQUENCE [LARGE SCALE GENOMIC DNA]</scope>
    <source>
        <tissue evidence="3">Fresh leaf</tissue>
    </source>
</reference>
<dbReference type="GeneID" id="116192515"/>
<keyword evidence="5" id="KW-1185">Reference proteome</keyword>
<proteinExistence type="predicted"/>
<dbReference type="AlphaFoldDB" id="A0A218X0B4"/>
<dbReference type="InterPro" id="IPR035901">
    <property type="entry name" value="GIY-YIG_endonuc_sf"/>
</dbReference>